<accession>A0A7C3VTF9</accession>
<dbReference type="EMBL" id="DSPX01000129">
    <property type="protein sequence ID" value="HGG01515.1"/>
    <property type="molecule type" value="Genomic_DNA"/>
</dbReference>
<comment type="caution">
    <text evidence="2">The sequence shown here is derived from an EMBL/GenBank/DDBJ whole genome shotgun (WGS) entry which is preliminary data.</text>
</comment>
<feature type="domain" description="Ice-binding protein C-terminal" evidence="1">
    <location>
        <begin position="179"/>
        <end position="201"/>
    </location>
</feature>
<dbReference type="Pfam" id="PF07589">
    <property type="entry name" value="PEP-CTERM"/>
    <property type="match status" value="1"/>
</dbReference>
<evidence type="ECO:0000259" key="1">
    <source>
        <dbReference type="Pfam" id="PF07589"/>
    </source>
</evidence>
<organism evidence="2">
    <name type="scientific">Planktothricoides sp. SpSt-374</name>
    <dbReference type="NCBI Taxonomy" id="2282167"/>
    <lineage>
        <taxon>Bacteria</taxon>
        <taxon>Bacillati</taxon>
        <taxon>Cyanobacteriota</taxon>
        <taxon>Cyanophyceae</taxon>
        <taxon>Oscillatoriophycideae</taxon>
        <taxon>Oscillatoriales</taxon>
        <taxon>Oscillatoriaceae</taxon>
        <taxon>Planktothricoides</taxon>
    </lineage>
</organism>
<protein>
    <submittedName>
        <fullName evidence="2">PEP-CTERM sorting domain-containing protein</fullName>
    </submittedName>
</protein>
<dbReference type="NCBIfam" id="TIGR02595">
    <property type="entry name" value="PEP_CTERM"/>
    <property type="match status" value="1"/>
</dbReference>
<sequence length="208" mass="21560">MTFDNITGNYAPNALTGETQLFLDVTDATGGENLSANQVLFKLSNAGPAASSITQIYFEDMLNSLSGIATNGITGSGSGVSFSVSTGNLNLPGGNDSSVNFTEEYGVRSLPPVQPRGVNPGEWVSVLFNLNSGQTLQNVFDNLASQDMRVGIHVQGFANGGSESFVNLPPRGVTPPPAQVPEPATLLGLGLVGGLMAGSRRRKNSDNA</sequence>
<reference evidence="2" key="1">
    <citation type="journal article" date="2020" name="mSystems">
        <title>Genome- and Community-Level Interaction Insights into Carbon Utilization and Element Cycling Functions of Hydrothermarchaeota in Hydrothermal Sediment.</title>
        <authorList>
            <person name="Zhou Z."/>
            <person name="Liu Y."/>
            <person name="Xu W."/>
            <person name="Pan J."/>
            <person name="Luo Z.H."/>
            <person name="Li M."/>
        </authorList>
    </citation>
    <scope>NUCLEOTIDE SEQUENCE [LARGE SCALE GENOMIC DNA]</scope>
    <source>
        <strain evidence="2">SpSt-374</strain>
    </source>
</reference>
<evidence type="ECO:0000313" key="2">
    <source>
        <dbReference type="EMBL" id="HGG01515.1"/>
    </source>
</evidence>
<dbReference type="InterPro" id="IPR013424">
    <property type="entry name" value="Ice-binding_C"/>
</dbReference>
<proteinExistence type="predicted"/>
<name>A0A7C3VTF9_9CYAN</name>
<dbReference type="AlphaFoldDB" id="A0A7C3VTF9"/>
<gene>
    <name evidence="2" type="ORF">ENR15_12920</name>
</gene>